<dbReference type="CDD" id="cd02440">
    <property type="entry name" value="AdoMet_MTases"/>
    <property type="match status" value="1"/>
</dbReference>
<organism evidence="3 4">
    <name type="scientific">Hydrogenibacillus schlegelii</name>
    <name type="common">Bacillus schlegelii</name>
    <dbReference type="NCBI Taxonomy" id="1484"/>
    <lineage>
        <taxon>Bacteria</taxon>
        <taxon>Bacillati</taxon>
        <taxon>Bacillota</taxon>
        <taxon>Bacilli</taxon>
        <taxon>Bacillales</taxon>
        <taxon>Bacillales Family X. Incertae Sedis</taxon>
        <taxon>Hydrogenibacillus</taxon>
    </lineage>
</organism>
<accession>A0A132N9S8</accession>
<dbReference type="GO" id="GO:0031167">
    <property type="term" value="P:rRNA methylation"/>
    <property type="evidence" value="ECO:0007669"/>
    <property type="project" value="InterPro"/>
</dbReference>
<dbReference type="GO" id="GO:0008168">
    <property type="term" value="F:methyltransferase activity"/>
    <property type="evidence" value="ECO:0007669"/>
    <property type="project" value="UniProtKB-KW"/>
</dbReference>
<proteinExistence type="predicted"/>
<dbReference type="InterPro" id="IPR002052">
    <property type="entry name" value="DNA_methylase_N6_adenine_CS"/>
</dbReference>
<dbReference type="AlphaFoldDB" id="A0A132N9S8"/>
<keyword evidence="2" id="KW-0808">Transferase</keyword>
<dbReference type="Pfam" id="PF03602">
    <property type="entry name" value="Cons_hypoth95"/>
    <property type="match status" value="1"/>
</dbReference>
<dbReference type="STRING" id="1484.SA87_03055"/>
<dbReference type="GO" id="GO:0003676">
    <property type="term" value="F:nucleic acid binding"/>
    <property type="evidence" value="ECO:0007669"/>
    <property type="project" value="InterPro"/>
</dbReference>
<dbReference type="PANTHER" id="PTHR43542">
    <property type="entry name" value="METHYLTRANSFERASE"/>
    <property type="match status" value="1"/>
</dbReference>
<dbReference type="InterPro" id="IPR029063">
    <property type="entry name" value="SAM-dependent_MTases_sf"/>
</dbReference>
<dbReference type="Gene3D" id="3.40.50.150">
    <property type="entry name" value="Vaccinia Virus protein VP39"/>
    <property type="match status" value="1"/>
</dbReference>
<evidence type="ECO:0000313" key="4">
    <source>
        <dbReference type="Proteomes" id="UP000243024"/>
    </source>
</evidence>
<dbReference type="RefSeq" id="WP_066202053.1">
    <property type="nucleotide sequence ID" value="NZ_CBCSAS010000001.1"/>
</dbReference>
<comment type="caution">
    <text evidence="3">The sequence shown here is derived from an EMBL/GenBank/DDBJ whole genome shotgun (WGS) entry which is preliminary data.</text>
</comment>
<dbReference type="PANTHER" id="PTHR43542:SF1">
    <property type="entry name" value="METHYLTRANSFERASE"/>
    <property type="match status" value="1"/>
</dbReference>
<keyword evidence="1" id="KW-0489">Methyltransferase</keyword>
<evidence type="ECO:0000256" key="1">
    <source>
        <dbReference type="ARBA" id="ARBA00022603"/>
    </source>
</evidence>
<dbReference type="EMBL" id="JXBB01000034">
    <property type="protein sequence ID" value="OAR03837.1"/>
    <property type="molecule type" value="Genomic_DNA"/>
</dbReference>
<evidence type="ECO:0000256" key="2">
    <source>
        <dbReference type="ARBA" id="ARBA00022679"/>
    </source>
</evidence>
<gene>
    <name evidence="3" type="ORF">SA87_03055</name>
</gene>
<dbReference type="NCBIfam" id="TIGR00095">
    <property type="entry name" value="16S rRNA (guanine(966)-N(2))-methyltransferase RsmD"/>
    <property type="match status" value="1"/>
</dbReference>
<dbReference type="PROSITE" id="PS00092">
    <property type="entry name" value="N6_MTASE"/>
    <property type="match status" value="1"/>
</dbReference>
<keyword evidence="4" id="KW-1185">Reference proteome</keyword>
<dbReference type="InterPro" id="IPR004398">
    <property type="entry name" value="RNA_MeTrfase_RsmD"/>
</dbReference>
<evidence type="ECO:0008006" key="5">
    <source>
        <dbReference type="Google" id="ProtNLM"/>
    </source>
</evidence>
<reference evidence="3 4" key="1">
    <citation type="submission" date="2015-09" db="EMBL/GenBank/DDBJ databases">
        <title>Draft genome sequence of Hydrogenibacillus schlegelii DSM 2000.</title>
        <authorList>
            <person name="Hemp J."/>
        </authorList>
    </citation>
    <scope>NUCLEOTIDE SEQUENCE [LARGE SCALE GENOMIC DNA]</scope>
    <source>
        <strain evidence="3 4">MA 48</strain>
    </source>
</reference>
<name>A0A132N9S8_HYDSH</name>
<sequence length="195" mass="20667">MRIIAGKWRGRPLKTLPGASTRPTLDRVKETLFNLIGPYFDGGTALDAFAGSGALGLEALSRGAERAVLVERNPRALAVIRENVRALGAEAAVRLLFLDARRLSEVLPAEGIAADLAFFDPPYGWSDAALAALLVKLAASGVFRPGATIAVERGGPFSALPDEAPAVGGVLRRLKRRTVGAATLEIWRFDRNPAG</sequence>
<dbReference type="Proteomes" id="UP000243024">
    <property type="component" value="Unassembled WGS sequence"/>
</dbReference>
<dbReference type="OrthoDB" id="9803017at2"/>
<evidence type="ECO:0000313" key="3">
    <source>
        <dbReference type="EMBL" id="OAR03837.1"/>
    </source>
</evidence>
<dbReference type="PIRSF" id="PIRSF004553">
    <property type="entry name" value="CHP00095"/>
    <property type="match status" value="1"/>
</dbReference>
<protein>
    <recommendedName>
        <fullName evidence="5">16S rRNA (Guanine(966)-N(2))-methyltransferase</fullName>
    </recommendedName>
</protein>
<dbReference type="SUPFAM" id="SSF53335">
    <property type="entry name" value="S-adenosyl-L-methionine-dependent methyltransferases"/>
    <property type="match status" value="1"/>
</dbReference>